<evidence type="ECO:0000313" key="2">
    <source>
        <dbReference type="EMBL" id="CAB4909698.1"/>
    </source>
</evidence>
<accession>A0A6J7M543</accession>
<gene>
    <name evidence="1" type="ORF">UFOPK2683_00011</name>
    <name evidence="2" type="ORF">UFOPK3605_01015</name>
    <name evidence="3" type="ORF">UFOPK3897_00661</name>
    <name evidence="4" type="ORF">UFOPK4121_00408</name>
</gene>
<sequence length="121" mass="13085">MTSALNEGLIVFDDDGNEVVIPAGQVDELLVSLKDLSSVTVSACPACRSRVVACLALIETAFVSSHPSTCDLVDLAEEAPTLHLYVFDADTTCRHRGWHDPGFEEWSEAVEEHLAPARCIS</sequence>
<reference evidence="3" key="1">
    <citation type="submission" date="2020-05" db="EMBL/GenBank/DDBJ databases">
        <authorList>
            <person name="Chiriac C."/>
            <person name="Salcher M."/>
            <person name="Ghai R."/>
            <person name="Kavagutti S V."/>
        </authorList>
    </citation>
    <scope>NUCLEOTIDE SEQUENCE</scope>
</reference>
<dbReference type="EMBL" id="CAFBOF010000009">
    <property type="protein sequence ID" value="CAB4973619.1"/>
    <property type="molecule type" value="Genomic_DNA"/>
</dbReference>
<name>A0A6J7M543_9ZZZZ</name>
<evidence type="ECO:0000313" key="3">
    <source>
        <dbReference type="EMBL" id="CAB4973619.1"/>
    </source>
</evidence>
<dbReference type="EMBL" id="CAEZYK010000001">
    <property type="protein sequence ID" value="CAB4711357.1"/>
    <property type="molecule type" value="Genomic_DNA"/>
</dbReference>
<dbReference type="EMBL" id="CAFBPQ010000007">
    <property type="protein sequence ID" value="CAB5016865.1"/>
    <property type="molecule type" value="Genomic_DNA"/>
</dbReference>
<dbReference type="AlphaFoldDB" id="A0A6J7M543"/>
<evidence type="ECO:0000313" key="4">
    <source>
        <dbReference type="EMBL" id="CAB5016865.1"/>
    </source>
</evidence>
<dbReference type="EMBL" id="CAFBMM010000050">
    <property type="protein sequence ID" value="CAB4909698.1"/>
    <property type="molecule type" value="Genomic_DNA"/>
</dbReference>
<organism evidence="3">
    <name type="scientific">freshwater metagenome</name>
    <dbReference type="NCBI Taxonomy" id="449393"/>
    <lineage>
        <taxon>unclassified sequences</taxon>
        <taxon>metagenomes</taxon>
        <taxon>ecological metagenomes</taxon>
    </lineage>
</organism>
<evidence type="ECO:0000313" key="1">
    <source>
        <dbReference type="EMBL" id="CAB4711357.1"/>
    </source>
</evidence>
<protein>
    <submittedName>
        <fullName evidence="3">Unannotated protein</fullName>
    </submittedName>
</protein>
<proteinExistence type="predicted"/>